<sequence length="394" mass="43858">MKLERTMAGLEARLTPRGAGRFGGAAFLGLWLCFWAVGEFFALWILIAGGWAWATGQPPGPGRAPLETGPALMTGVFLLGWTAFWTFGGLMAWHEFFRLIWSSDRLIARSDGLDLVRRVGPFTKRRFLPLDTLRSLFRVEANTAVQAETTGGVVELTRNGTPAQQAELIVAFAAELRLPPADRLPPVLPAEWCEVRAPEGGEVLVQNPATRRSAARLMWLVALPLTWAALMVGREAWDNLNLGAAAAILAALAGLAIWGVVRLTWARTEWRLEQGCVVRQKRFGLGRTENFVGTALLLGETTDSDGDRWFRLDLRDKGGKSHKLVQHINDPTEPRQLGRWLAARTGLPFEDRTTAEQLARAEAERAELQAEQLRYLRETWSSWLRSLPGFGRRE</sequence>
<accession>A0A4Q1C8F6</accession>
<dbReference type="OrthoDB" id="564972at2"/>
<protein>
    <submittedName>
        <fullName evidence="3">Uncharacterized protein</fullName>
    </submittedName>
</protein>
<feature type="coiled-coil region" evidence="1">
    <location>
        <begin position="351"/>
        <end position="378"/>
    </location>
</feature>
<name>A0A4Q1C8F6_9BACT</name>
<feature type="transmembrane region" description="Helical" evidence="2">
    <location>
        <begin position="217"/>
        <end position="234"/>
    </location>
</feature>
<feature type="transmembrane region" description="Helical" evidence="2">
    <location>
        <begin position="240"/>
        <end position="261"/>
    </location>
</feature>
<feature type="transmembrane region" description="Helical" evidence="2">
    <location>
        <begin position="71"/>
        <end position="93"/>
    </location>
</feature>
<keyword evidence="4" id="KW-1185">Reference proteome</keyword>
<evidence type="ECO:0000313" key="4">
    <source>
        <dbReference type="Proteomes" id="UP000290218"/>
    </source>
</evidence>
<organism evidence="3 4">
    <name type="scientific">Oleiharenicola lentus</name>
    <dbReference type="NCBI Taxonomy" id="2508720"/>
    <lineage>
        <taxon>Bacteria</taxon>
        <taxon>Pseudomonadati</taxon>
        <taxon>Verrucomicrobiota</taxon>
        <taxon>Opitutia</taxon>
        <taxon>Opitutales</taxon>
        <taxon>Opitutaceae</taxon>
        <taxon>Oleiharenicola</taxon>
    </lineage>
</organism>
<dbReference type="EMBL" id="SDHX01000001">
    <property type="protein sequence ID" value="RXK55224.1"/>
    <property type="molecule type" value="Genomic_DNA"/>
</dbReference>
<keyword evidence="2" id="KW-0472">Membrane</keyword>
<evidence type="ECO:0000256" key="1">
    <source>
        <dbReference type="SAM" id="Coils"/>
    </source>
</evidence>
<keyword evidence="2" id="KW-0812">Transmembrane</keyword>
<keyword evidence="1" id="KW-0175">Coiled coil</keyword>
<dbReference type="RefSeq" id="WP_129046590.1">
    <property type="nucleotide sequence ID" value="NZ_SDHX01000001.1"/>
</dbReference>
<comment type="caution">
    <text evidence="3">The sequence shown here is derived from an EMBL/GenBank/DDBJ whole genome shotgun (WGS) entry which is preliminary data.</text>
</comment>
<proteinExistence type="predicted"/>
<evidence type="ECO:0000313" key="3">
    <source>
        <dbReference type="EMBL" id="RXK55224.1"/>
    </source>
</evidence>
<keyword evidence="2" id="KW-1133">Transmembrane helix</keyword>
<reference evidence="3 4" key="1">
    <citation type="submission" date="2019-01" db="EMBL/GenBank/DDBJ databases">
        <title>Lacunisphaera sp. strain TWA-58.</title>
        <authorList>
            <person name="Chen W.-M."/>
        </authorList>
    </citation>
    <scope>NUCLEOTIDE SEQUENCE [LARGE SCALE GENOMIC DNA]</scope>
    <source>
        <strain evidence="3 4">TWA-58</strain>
    </source>
</reference>
<gene>
    <name evidence="3" type="ORF">ESB00_04830</name>
</gene>
<feature type="transmembrane region" description="Helical" evidence="2">
    <location>
        <begin position="21"/>
        <end position="51"/>
    </location>
</feature>
<dbReference type="Proteomes" id="UP000290218">
    <property type="component" value="Unassembled WGS sequence"/>
</dbReference>
<evidence type="ECO:0000256" key="2">
    <source>
        <dbReference type="SAM" id="Phobius"/>
    </source>
</evidence>
<dbReference type="AlphaFoldDB" id="A0A4Q1C8F6"/>